<dbReference type="OrthoDB" id="6361633at2759"/>
<keyword evidence="3 6" id="KW-1133">Transmembrane helix</keyword>
<dbReference type="EMBL" id="JANIIK010000109">
    <property type="protein sequence ID" value="KAJ3598344.1"/>
    <property type="molecule type" value="Genomic_DNA"/>
</dbReference>
<keyword evidence="8" id="KW-1185">Reference proteome</keyword>
<evidence type="ECO:0000313" key="7">
    <source>
        <dbReference type="EMBL" id="KAJ3598344.1"/>
    </source>
</evidence>
<evidence type="ECO:0000256" key="3">
    <source>
        <dbReference type="ARBA" id="ARBA00022989"/>
    </source>
</evidence>
<dbReference type="GO" id="GO:0016020">
    <property type="term" value="C:membrane"/>
    <property type="evidence" value="ECO:0007669"/>
    <property type="project" value="UniProtKB-SubCell"/>
</dbReference>
<feature type="transmembrane region" description="Helical" evidence="6">
    <location>
        <begin position="251"/>
        <end position="276"/>
    </location>
</feature>
<evidence type="ECO:0000313" key="8">
    <source>
        <dbReference type="Proteomes" id="UP001148018"/>
    </source>
</evidence>
<evidence type="ECO:0000256" key="1">
    <source>
        <dbReference type="ARBA" id="ARBA00004141"/>
    </source>
</evidence>
<comment type="subcellular location">
    <subcellularLocation>
        <location evidence="1">Membrane</location>
        <topology evidence="1">Multi-pass membrane protein</topology>
    </subcellularLocation>
</comment>
<reference evidence="7" key="1">
    <citation type="submission" date="2022-07" db="EMBL/GenBank/DDBJ databases">
        <title>Chromosome-level genome of Muraenolepis orangiensis.</title>
        <authorList>
            <person name="Kim J."/>
        </authorList>
    </citation>
    <scope>NUCLEOTIDE SEQUENCE</scope>
    <source>
        <strain evidence="7">KU_S4_2022</strain>
        <tissue evidence="7">Muscle</tissue>
    </source>
</reference>
<evidence type="ECO:0000256" key="4">
    <source>
        <dbReference type="ARBA" id="ARBA00023136"/>
    </source>
</evidence>
<keyword evidence="2 6" id="KW-0812">Transmembrane</keyword>
<comment type="caution">
    <text evidence="7">The sequence shown here is derived from an EMBL/GenBank/DDBJ whole genome shotgun (WGS) entry which is preliminary data.</text>
</comment>
<evidence type="ECO:0000256" key="2">
    <source>
        <dbReference type="ARBA" id="ARBA00022692"/>
    </source>
</evidence>
<dbReference type="AlphaFoldDB" id="A0A9Q0IGX5"/>
<dbReference type="Pfam" id="PF00335">
    <property type="entry name" value="Tetraspanin"/>
    <property type="match status" value="1"/>
</dbReference>
<dbReference type="Gene3D" id="1.10.1450.10">
    <property type="entry name" value="Tetraspanin"/>
    <property type="match status" value="1"/>
</dbReference>
<dbReference type="CDD" id="cd03127">
    <property type="entry name" value="tetraspanin_LEL"/>
    <property type="match status" value="1"/>
</dbReference>
<organism evidence="7 8">
    <name type="scientific">Muraenolepis orangiensis</name>
    <name type="common">Patagonian moray cod</name>
    <dbReference type="NCBI Taxonomy" id="630683"/>
    <lineage>
        <taxon>Eukaryota</taxon>
        <taxon>Metazoa</taxon>
        <taxon>Chordata</taxon>
        <taxon>Craniata</taxon>
        <taxon>Vertebrata</taxon>
        <taxon>Euteleostomi</taxon>
        <taxon>Actinopterygii</taxon>
        <taxon>Neopterygii</taxon>
        <taxon>Teleostei</taxon>
        <taxon>Neoteleostei</taxon>
        <taxon>Acanthomorphata</taxon>
        <taxon>Zeiogadaria</taxon>
        <taxon>Gadariae</taxon>
        <taxon>Gadiformes</taxon>
        <taxon>Muraenolepidoidei</taxon>
        <taxon>Muraenolepididae</taxon>
        <taxon>Muraenolepis</taxon>
    </lineage>
</organism>
<dbReference type="SUPFAM" id="SSF48652">
    <property type="entry name" value="Tetraspanin"/>
    <property type="match status" value="1"/>
</dbReference>
<name>A0A9Q0IGX5_9TELE</name>
<keyword evidence="4 6" id="KW-0472">Membrane</keyword>
<dbReference type="InterPro" id="IPR018499">
    <property type="entry name" value="Tetraspanin/Peripherin"/>
</dbReference>
<protein>
    <submittedName>
        <fullName evidence="7">Uncharacterized protein</fullName>
    </submittedName>
</protein>
<evidence type="ECO:0000256" key="5">
    <source>
        <dbReference type="SAM" id="MobiDB-lite"/>
    </source>
</evidence>
<dbReference type="InterPro" id="IPR008952">
    <property type="entry name" value="Tetraspanin_EC2_sf"/>
</dbReference>
<evidence type="ECO:0000256" key="6">
    <source>
        <dbReference type="SAM" id="Phobius"/>
    </source>
</evidence>
<dbReference type="Proteomes" id="UP001148018">
    <property type="component" value="Unassembled WGS sequence"/>
</dbReference>
<proteinExistence type="predicted"/>
<sequence>MPVMEMTRMLVMLEVGRMAVMLEVGRMLVILEVGRMAVMLEVGRMLVMLEVGRMLVMLEVGRMLVMLEVGRMAVMLEVGRMLVMLEVGRMAVMLEVGRMAVMLGVGRMLVMLEVGRMAVMLEVERMAVMLEIGRMLVMLEVGRMAVMLEVGRMLVMLEVGRMLVMLEVGRMAVMLEIERALDDAVDKMILHYADKDGLTPEDRLLDKLQRYEKCCGRLGPDDWKMNLYLIRTLKNQDGCKEKISDWLADNALTIIAMDASIIILQVLQFILAVYLYKAIARRPIKNSKVLIKPEPDQVEPGQNLDEVQDGFYGEENQAYLDTERSGYTGYPEDQNPQRYSEHVQPGQGYNQMY</sequence>
<feature type="region of interest" description="Disordered" evidence="5">
    <location>
        <begin position="322"/>
        <end position="353"/>
    </location>
</feature>
<accession>A0A9Q0IGX5</accession>
<gene>
    <name evidence="7" type="ORF">NHX12_001854</name>
</gene>